<dbReference type="Proteomes" id="UP000276133">
    <property type="component" value="Unassembled WGS sequence"/>
</dbReference>
<gene>
    <name evidence="1" type="ORF">BpHYR1_021308</name>
</gene>
<organism evidence="1 2">
    <name type="scientific">Brachionus plicatilis</name>
    <name type="common">Marine rotifer</name>
    <name type="synonym">Brachionus muelleri</name>
    <dbReference type="NCBI Taxonomy" id="10195"/>
    <lineage>
        <taxon>Eukaryota</taxon>
        <taxon>Metazoa</taxon>
        <taxon>Spiralia</taxon>
        <taxon>Gnathifera</taxon>
        <taxon>Rotifera</taxon>
        <taxon>Eurotatoria</taxon>
        <taxon>Monogononta</taxon>
        <taxon>Pseudotrocha</taxon>
        <taxon>Ploima</taxon>
        <taxon>Brachionidae</taxon>
        <taxon>Brachionus</taxon>
    </lineage>
</organism>
<protein>
    <submittedName>
        <fullName evidence="1">Uncharacterized protein</fullName>
    </submittedName>
</protein>
<keyword evidence="2" id="KW-1185">Reference proteome</keyword>
<sequence>MINKFICNISSTQLPYLPIKKLFEFTPEFHKSSYRCSSCFLIASKFGKRPHSLANLSTITV</sequence>
<dbReference type="AlphaFoldDB" id="A0A3M7P853"/>
<comment type="caution">
    <text evidence="1">The sequence shown here is derived from an EMBL/GenBank/DDBJ whole genome shotgun (WGS) entry which is preliminary data.</text>
</comment>
<name>A0A3M7P853_BRAPC</name>
<evidence type="ECO:0000313" key="2">
    <source>
        <dbReference type="Proteomes" id="UP000276133"/>
    </source>
</evidence>
<proteinExistence type="predicted"/>
<reference evidence="1 2" key="1">
    <citation type="journal article" date="2018" name="Sci. Rep.">
        <title>Genomic signatures of local adaptation to the degree of environmental predictability in rotifers.</title>
        <authorList>
            <person name="Franch-Gras L."/>
            <person name="Hahn C."/>
            <person name="Garcia-Roger E.M."/>
            <person name="Carmona M.J."/>
            <person name="Serra M."/>
            <person name="Gomez A."/>
        </authorList>
    </citation>
    <scope>NUCLEOTIDE SEQUENCE [LARGE SCALE GENOMIC DNA]</scope>
    <source>
        <strain evidence="1">HYR1</strain>
    </source>
</reference>
<evidence type="ECO:0000313" key="1">
    <source>
        <dbReference type="EMBL" id="RMZ95238.1"/>
    </source>
</evidence>
<accession>A0A3M7P853</accession>
<dbReference type="EMBL" id="REGN01012489">
    <property type="protein sequence ID" value="RMZ95238.1"/>
    <property type="molecule type" value="Genomic_DNA"/>
</dbReference>